<dbReference type="InParanoid" id="A0A7L9FHU7"/>
<dbReference type="Pfam" id="PF07760">
    <property type="entry name" value="DUF1616"/>
    <property type="match status" value="1"/>
</dbReference>
<gene>
    <name evidence="2" type="ORF">IG193_02200</name>
</gene>
<dbReference type="RefSeq" id="WP_192819269.1">
    <property type="nucleotide sequence ID" value="NZ_CP062310.1"/>
</dbReference>
<reference evidence="2 3" key="1">
    <citation type="submission" date="2020-10" db="EMBL/GenBank/DDBJ databases">
        <title>Thermofilum lucidum 3507LT sp. nov. a novel member of Thermofilaceae family isolated from Chile hot spring, and proposal of description order Thermofilales.</title>
        <authorList>
            <person name="Zayulina K.S."/>
            <person name="Elcheninov A.G."/>
            <person name="Toshchakov S.V."/>
            <person name="Kublanov I.V."/>
        </authorList>
    </citation>
    <scope>NUCLEOTIDE SEQUENCE [LARGE SCALE GENOMIC DNA]</scope>
    <source>
        <strain evidence="2 3">3507LT</strain>
    </source>
</reference>
<dbReference type="KEGG" id="thel:IG193_02200"/>
<sequence>MILDEEVFAVVLAIITVASVFAAAQILRQEVTEPFTALGLLNSQCRIGDYPRRVVPGQPVDLCVFVGNYEGKPIYYKVVFKVGTNQTIPSNSSPSPDPPLKAWRGVLAHGENATFKVSVVVPPSLNSSRVALIFELWVYDTSTGRWRYTGRWTHLYVDVVKPGV</sequence>
<accession>A0A7L9FHU7</accession>
<dbReference type="EMBL" id="CP062310">
    <property type="protein sequence ID" value="QOJ79297.1"/>
    <property type="molecule type" value="Genomic_DNA"/>
</dbReference>
<protein>
    <submittedName>
        <fullName evidence="2">DUF1616 domain-containing protein</fullName>
    </submittedName>
</protein>
<proteinExistence type="predicted"/>
<evidence type="ECO:0000313" key="3">
    <source>
        <dbReference type="Proteomes" id="UP000594121"/>
    </source>
</evidence>
<name>A0A7L9FHU7_9CREN</name>
<feature type="domain" description="DUF1616" evidence="1">
    <location>
        <begin position="8"/>
        <end position="129"/>
    </location>
</feature>
<keyword evidence="3" id="KW-1185">Reference proteome</keyword>
<dbReference type="InterPro" id="IPR011674">
    <property type="entry name" value="DUF1616"/>
</dbReference>
<evidence type="ECO:0000313" key="2">
    <source>
        <dbReference type="EMBL" id="QOJ79297.1"/>
    </source>
</evidence>
<evidence type="ECO:0000259" key="1">
    <source>
        <dbReference type="Pfam" id="PF07760"/>
    </source>
</evidence>
<organism evidence="2 3">
    <name type="scientific">Infirmifilum lucidum</name>
    <dbReference type="NCBI Taxonomy" id="2776706"/>
    <lineage>
        <taxon>Archaea</taxon>
        <taxon>Thermoproteota</taxon>
        <taxon>Thermoprotei</taxon>
        <taxon>Thermofilales</taxon>
        <taxon>Thermofilaceae</taxon>
        <taxon>Infirmifilum</taxon>
    </lineage>
</organism>
<dbReference type="AlphaFoldDB" id="A0A7L9FHU7"/>
<dbReference type="Proteomes" id="UP000594121">
    <property type="component" value="Chromosome"/>
</dbReference>
<dbReference type="GeneID" id="59148670"/>